<evidence type="ECO:0000313" key="2">
    <source>
        <dbReference type="Proteomes" id="UP000470246"/>
    </source>
</evidence>
<dbReference type="EMBL" id="JAAGWF010000005">
    <property type="protein sequence ID" value="NEK57125.1"/>
    <property type="molecule type" value="Genomic_DNA"/>
</dbReference>
<dbReference type="CDD" id="cd00448">
    <property type="entry name" value="YjgF_YER057c_UK114_family"/>
    <property type="match status" value="1"/>
</dbReference>
<dbReference type="Proteomes" id="UP000470246">
    <property type="component" value="Unassembled WGS sequence"/>
</dbReference>
<dbReference type="Pfam" id="PF01042">
    <property type="entry name" value="Ribonuc_L-PSP"/>
    <property type="match status" value="1"/>
</dbReference>
<organism evidence="1 2">
    <name type="scientific">Geodermatophilus sabuli</name>
    <dbReference type="NCBI Taxonomy" id="1564158"/>
    <lineage>
        <taxon>Bacteria</taxon>
        <taxon>Bacillati</taxon>
        <taxon>Actinomycetota</taxon>
        <taxon>Actinomycetes</taxon>
        <taxon>Geodermatophilales</taxon>
        <taxon>Geodermatophilaceae</taxon>
        <taxon>Geodermatophilus</taxon>
    </lineage>
</organism>
<dbReference type="GO" id="GO:0019239">
    <property type="term" value="F:deaminase activity"/>
    <property type="evidence" value="ECO:0007669"/>
    <property type="project" value="TreeGrafter"/>
</dbReference>
<dbReference type="PANTHER" id="PTHR11803">
    <property type="entry name" value="2-IMINOBUTANOATE/2-IMINOPROPANOATE DEAMINASE RIDA"/>
    <property type="match status" value="1"/>
</dbReference>
<comment type="caution">
    <text evidence="1">The sequence shown here is derived from an EMBL/GenBank/DDBJ whole genome shotgun (WGS) entry which is preliminary data.</text>
</comment>
<keyword evidence="2" id="KW-1185">Reference proteome</keyword>
<accession>A0A7K3VWV1</accession>
<proteinExistence type="predicted"/>
<dbReference type="InterPro" id="IPR006175">
    <property type="entry name" value="YjgF/YER057c/UK114"/>
</dbReference>
<dbReference type="SUPFAM" id="SSF55298">
    <property type="entry name" value="YjgF-like"/>
    <property type="match status" value="1"/>
</dbReference>
<gene>
    <name evidence="1" type="ORF">GCU56_04460</name>
</gene>
<evidence type="ECO:0000313" key="1">
    <source>
        <dbReference type="EMBL" id="NEK57125.1"/>
    </source>
</evidence>
<dbReference type="InterPro" id="IPR035959">
    <property type="entry name" value="RutC-like_sf"/>
</dbReference>
<dbReference type="AlphaFoldDB" id="A0A7K3VWV1"/>
<reference evidence="1 2" key="1">
    <citation type="submission" date="2020-02" db="EMBL/GenBank/DDBJ databases">
        <title>Geodermatophilus sabuli CPCC 205279 I12A-02694.</title>
        <authorList>
            <person name="Jiang Z."/>
        </authorList>
    </citation>
    <scope>NUCLEOTIDE SEQUENCE [LARGE SCALE GENOMIC DNA]</scope>
    <source>
        <strain evidence="1 2">I12A-02694</strain>
    </source>
</reference>
<dbReference type="PANTHER" id="PTHR11803:SF39">
    <property type="entry name" value="2-IMINOBUTANOATE_2-IMINOPROPANOATE DEAMINASE"/>
    <property type="match status" value="1"/>
</dbReference>
<dbReference type="Gene3D" id="3.30.1330.40">
    <property type="entry name" value="RutC-like"/>
    <property type="match status" value="1"/>
</dbReference>
<name>A0A7K3VWV1_9ACTN</name>
<sequence>MAARVGPLLVSSGISGQDPATGEVPADVADQVRLVFANLGRVLAAGGAGAGDVAKLTFFVRDRAVRAAIDPHWLEMFPDADSRPARHTLTADLPPVFDVQCEVIAYVTEDAR</sequence>
<dbReference type="GO" id="GO:0005829">
    <property type="term" value="C:cytosol"/>
    <property type="evidence" value="ECO:0007669"/>
    <property type="project" value="TreeGrafter"/>
</dbReference>
<protein>
    <submittedName>
        <fullName evidence="1">RidA family protein</fullName>
    </submittedName>
</protein>